<sequence length="271" mass="29242">MAWHHVTSCHVLALITPSLGFRIAGMSAGTFIEETGQVLSVCDSIDRVWGLRNIQDSKILFWCPWHVEADEAGVSIFGNDCLIKEGSTVKQTGQIVNVPIGPGLLGCVVDALGDPIDGKALSMQPSVTVLPSKHLKRWNNGKDKTMKLYTAQIKIMKKSADSLELYLAQYHEVAAFTQLGTDLDASTCFLLSCGACLTELFKRGRCQPPSAEIQVPIIYAGKSTSSLALSLSTKLSSILTLTSEQTAPLEEISGGNINPELEGHVLDVQLE</sequence>
<evidence type="ECO:0000259" key="5">
    <source>
        <dbReference type="Pfam" id="PF00306"/>
    </source>
</evidence>
<feature type="chain" id="PRO_5025680143" description="ATP synthase alpha subunit C-terminal domain-containing protein" evidence="4">
    <location>
        <begin position="21"/>
        <end position="271"/>
    </location>
</feature>
<dbReference type="GO" id="GO:0043531">
    <property type="term" value="F:ADP binding"/>
    <property type="evidence" value="ECO:0007669"/>
    <property type="project" value="TreeGrafter"/>
</dbReference>
<organism evidence="6 7">
    <name type="scientific">Gymnopus androsaceus JB14</name>
    <dbReference type="NCBI Taxonomy" id="1447944"/>
    <lineage>
        <taxon>Eukaryota</taxon>
        <taxon>Fungi</taxon>
        <taxon>Dikarya</taxon>
        <taxon>Basidiomycota</taxon>
        <taxon>Agaricomycotina</taxon>
        <taxon>Agaricomycetes</taxon>
        <taxon>Agaricomycetidae</taxon>
        <taxon>Agaricales</taxon>
        <taxon>Marasmiineae</taxon>
        <taxon>Omphalotaceae</taxon>
        <taxon>Gymnopus</taxon>
    </lineage>
</organism>
<dbReference type="PANTHER" id="PTHR48082">
    <property type="entry name" value="ATP SYNTHASE SUBUNIT ALPHA, MITOCHONDRIAL"/>
    <property type="match status" value="1"/>
</dbReference>
<dbReference type="InterPro" id="IPR036121">
    <property type="entry name" value="ATPase_F1/V1/A1_a/bsu_N_sf"/>
</dbReference>
<dbReference type="PANTHER" id="PTHR48082:SF2">
    <property type="entry name" value="ATP SYNTHASE SUBUNIT ALPHA, MITOCHONDRIAL"/>
    <property type="match status" value="1"/>
</dbReference>
<dbReference type="GO" id="GO:0005524">
    <property type="term" value="F:ATP binding"/>
    <property type="evidence" value="ECO:0007669"/>
    <property type="project" value="UniProtKB-KW"/>
</dbReference>
<evidence type="ECO:0000256" key="3">
    <source>
        <dbReference type="ARBA" id="ARBA00023065"/>
    </source>
</evidence>
<dbReference type="Gene3D" id="3.40.50.300">
    <property type="entry name" value="P-loop containing nucleotide triphosphate hydrolases"/>
    <property type="match status" value="1"/>
</dbReference>
<comment type="similarity">
    <text evidence="1">Belongs to the ATPase alpha/beta chains family.</text>
</comment>
<dbReference type="Pfam" id="PF00306">
    <property type="entry name" value="ATP-synt_ab_C"/>
    <property type="match status" value="1"/>
</dbReference>
<evidence type="ECO:0000313" key="7">
    <source>
        <dbReference type="Proteomes" id="UP000799118"/>
    </source>
</evidence>
<dbReference type="GO" id="GO:0045259">
    <property type="term" value="C:proton-transporting ATP synthase complex"/>
    <property type="evidence" value="ECO:0007669"/>
    <property type="project" value="InterPro"/>
</dbReference>
<dbReference type="EMBL" id="ML769452">
    <property type="protein sequence ID" value="KAE9400913.1"/>
    <property type="molecule type" value="Genomic_DNA"/>
</dbReference>
<dbReference type="GO" id="GO:0046933">
    <property type="term" value="F:proton-transporting ATP synthase activity, rotational mechanism"/>
    <property type="evidence" value="ECO:0007669"/>
    <property type="project" value="InterPro"/>
</dbReference>
<dbReference type="AlphaFoldDB" id="A0A6A4HSH3"/>
<gene>
    <name evidence="6" type="ORF">BT96DRAFT_938358</name>
</gene>
<keyword evidence="7" id="KW-1185">Reference proteome</keyword>
<dbReference type="OrthoDB" id="9805536at2759"/>
<accession>A0A6A4HSH3</accession>
<dbReference type="Gene3D" id="1.20.150.20">
    <property type="entry name" value="ATP synthase alpha/beta chain, C-terminal domain"/>
    <property type="match status" value="1"/>
</dbReference>
<dbReference type="Gene3D" id="2.40.30.20">
    <property type="match status" value="1"/>
</dbReference>
<dbReference type="Proteomes" id="UP000799118">
    <property type="component" value="Unassembled WGS sequence"/>
</dbReference>
<dbReference type="InterPro" id="IPR000793">
    <property type="entry name" value="ATP_synth_asu_C"/>
</dbReference>
<evidence type="ECO:0000256" key="2">
    <source>
        <dbReference type="ARBA" id="ARBA00022448"/>
    </source>
</evidence>
<dbReference type="SUPFAM" id="SSF47917">
    <property type="entry name" value="C-terminal domain of alpha and beta subunits of F1 ATP synthase"/>
    <property type="match status" value="1"/>
</dbReference>
<dbReference type="InterPro" id="IPR023366">
    <property type="entry name" value="ATP_synth_asu-like_sf"/>
</dbReference>
<feature type="signal peptide" evidence="4">
    <location>
        <begin position="1"/>
        <end position="20"/>
    </location>
</feature>
<dbReference type="SUPFAM" id="SSF50615">
    <property type="entry name" value="N-terminal domain of alpha and beta subunits of F1 ATP synthase"/>
    <property type="match status" value="1"/>
</dbReference>
<keyword evidence="4" id="KW-0732">Signal</keyword>
<name>A0A6A4HSH3_9AGAR</name>
<protein>
    <recommendedName>
        <fullName evidence="5">ATP synthase alpha subunit C-terminal domain-containing protein</fullName>
    </recommendedName>
</protein>
<dbReference type="InterPro" id="IPR027417">
    <property type="entry name" value="P-loop_NTPase"/>
</dbReference>
<feature type="domain" description="ATP synthase alpha subunit C-terminal" evidence="5">
    <location>
        <begin position="152"/>
        <end position="224"/>
    </location>
</feature>
<keyword evidence="3" id="KW-0406">Ion transport</keyword>
<reference evidence="6" key="1">
    <citation type="journal article" date="2019" name="Environ. Microbiol.">
        <title>Fungal ecological strategies reflected in gene transcription - a case study of two litter decomposers.</title>
        <authorList>
            <person name="Barbi F."/>
            <person name="Kohler A."/>
            <person name="Barry K."/>
            <person name="Baskaran P."/>
            <person name="Daum C."/>
            <person name="Fauchery L."/>
            <person name="Ihrmark K."/>
            <person name="Kuo A."/>
            <person name="LaButti K."/>
            <person name="Lipzen A."/>
            <person name="Morin E."/>
            <person name="Grigoriev I.V."/>
            <person name="Henrissat B."/>
            <person name="Lindahl B."/>
            <person name="Martin F."/>
        </authorList>
    </citation>
    <scope>NUCLEOTIDE SEQUENCE</scope>
    <source>
        <strain evidence="6">JB14</strain>
    </source>
</reference>
<evidence type="ECO:0000313" key="6">
    <source>
        <dbReference type="EMBL" id="KAE9400913.1"/>
    </source>
</evidence>
<keyword evidence="2" id="KW-0813">Transport</keyword>
<evidence type="ECO:0000256" key="4">
    <source>
        <dbReference type="SAM" id="SignalP"/>
    </source>
</evidence>
<proteinExistence type="inferred from homology"/>
<dbReference type="InterPro" id="IPR005294">
    <property type="entry name" value="ATP_synth_F1_asu"/>
</dbReference>
<evidence type="ECO:0000256" key="1">
    <source>
        <dbReference type="ARBA" id="ARBA00008936"/>
    </source>
</evidence>
<dbReference type="InterPro" id="IPR038376">
    <property type="entry name" value="ATP_synth_asu_C_sf"/>
</dbReference>